<gene>
    <name evidence="1" type="ORF">S12H4_03561</name>
</gene>
<protein>
    <submittedName>
        <fullName evidence="1">Uncharacterized protein</fullName>
    </submittedName>
</protein>
<sequence>KIHVKGTTSVSDVATSVSVTYAICDPTTIPNYYWKIRFRDTADAVGDWSNEAHFRTGPVELPEPMIGAPIDLLCEGEAFPTAVQDTQPEFSAVHTLDFVTTHYQIIVSKKLTSILQPDPPYIWDSGWQPITVFPHQRCSDIEYGGQPLPIDDTTYFWSIRFGMVVPIFPGETRITTPWSNVARFRMSYTAEPPEPGVGGFYRIQVNTQQGMQGTMLWDSGNVPVETGFTSGVRSSDFEYGGLPLDLSGRTTYYWRIKLWNADESESLWSKELAYFRGPSGGPPGPPGVPAWVTAQYREPVGKVEVEKEAGSGTFTELEDAMTISVSNNKNPLDNIETAQATIYLSNIDKNFYSANEASEFYNKLEGRRIRIYTGARYLGEDDLYEKMVGIIKSVNVNRKALTAEIVALEFLDYYKTRHIRRTPVYRNLTVFDLFCELVKFCFPNWKNQHETSNWDYYVDSLGFRRTNIYLGVGDGGADYIIKDHSKTPPKVVYNIIPDTEAIYKNGFRLFKGTDYSIIQRELPLGTESTLHFLKDYPTSSDILYASVTIESLVEAVQYEDTMLIEELEKIALVS</sequence>
<dbReference type="Gene3D" id="2.60.40.10">
    <property type="entry name" value="Immunoglobulins"/>
    <property type="match status" value="3"/>
</dbReference>
<comment type="caution">
    <text evidence="1">The sequence shown here is derived from an EMBL/GenBank/DDBJ whole genome shotgun (WGS) entry which is preliminary data.</text>
</comment>
<feature type="non-terminal residue" evidence="1">
    <location>
        <position position="574"/>
    </location>
</feature>
<dbReference type="InterPro" id="IPR013783">
    <property type="entry name" value="Ig-like_fold"/>
</dbReference>
<accession>X1QSW4</accession>
<proteinExistence type="predicted"/>
<dbReference type="Pfam" id="PF25788">
    <property type="entry name" value="Ig_Rha78A_N"/>
    <property type="match status" value="1"/>
</dbReference>
<reference evidence="1" key="1">
    <citation type="journal article" date="2014" name="Front. Microbiol.">
        <title>High frequency of phylogenetically diverse reductive dehalogenase-homologous genes in deep subseafloor sedimentary metagenomes.</title>
        <authorList>
            <person name="Kawai M."/>
            <person name="Futagami T."/>
            <person name="Toyoda A."/>
            <person name="Takaki Y."/>
            <person name="Nishi S."/>
            <person name="Hori S."/>
            <person name="Arai W."/>
            <person name="Tsubouchi T."/>
            <person name="Morono Y."/>
            <person name="Uchiyama I."/>
            <person name="Ito T."/>
            <person name="Fujiyama A."/>
            <person name="Inagaki F."/>
            <person name="Takami H."/>
        </authorList>
    </citation>
    <scope>NUCLEOTIDE SEQUENCE</scope>
    <source>
        <strain evidence="1">Expedition CK06-06</strain>
    </source>
</reference>
<feature type="non-terminal residue" evidence="1">
    <location>
        <position position="1"/>
    </location>
</feature>
<dbReference type="EMBL" id="BARW01001014">
    <property type="protein sequence ID" value="GAI71672.1"/>
    <property type="molecule type" value="Genomic_DNA"/>
</dbReference>
<organism evidence="1">
    <name type="scientific">marine sediment metagenome</name>
    <dbReference type="NCBI Taxonomy" id="412755"/>
    <lineage>
        <taxon>unclassified sequences</taxon>
        <taxon>metagenomes</taxon>
        <taxon>ecological metagenomes</taxon>
    </lineage>
</organism>
<evidence type="ECO:0000313" key="1">
    <source>
        <dbReference type="EMBL" id="GAI71672.1"/>
    </source>
</evidence>
<name>X1QSW4_9ZZZZ</name>
<dbReference type="AlphaFoldDB" id="X1QSW4"/>